<evidence type="ECO:0000313" key="2">
    <source>
        <dbReference type="EMBL" id="OSX73699.1"/>
    </source>
</evidence>
<dbReference type="AlphaFoldDB" id="A0A1X6NYJ5"/>
<evidence type="ECO:0000313" key="3">
    <source>
        <dbReference type="Proteomes" id="UP000218209"/>
    </source>
</evidence>
<gene>
    <name evidence="2" type="ORF">BU14_0331s0017</name>
</gene>
<evidence type="ECO:0000256" key="1">
    <source>
        <dbReference type="SAM" id="MobiDB-lite"/>
    </source>
</evidence>
<accession>A0A1X6NYJ5</accession>
<dbReference type="Proteomes" id="UP000218209">
    <property type="component" value="Unassembled WGS sequence"/>
</dbReference>
<organism evidence="2 3">
    <name type="scientific">Porphyra umbilicalis</name>
    <name type="common">Purple laver</name>
    <name type="synonym">Red alga</name>
    <dbReference type="NCBI Taxonomy" id="2786"/>
    <lineage>
        <taxon>Eukaryota</taxon>
        <taxon>Rhodophyta</taxon>
        <taxon>Bangiophyceae</taxon>
        <taxon>Bangiales</taxon>
        <taxon>Bangiaceae</taxon>
        <taxon>Porphyra</taxon>
    </lineage>
</organism>
<keyword evidence="3" id="KW-1185">Reference proteome</keyword>
<reference evidence="2 3" key="1">
    <citation type="submission" date="2017-03" db="EMBL/GenBank/DDBJ databases">
        <title>WGS assembly of Porphyra umbilicalis.</title>
        <authorList>
            <person name="Brawley S.H."/>
            <person name="Blouin N.A."/>
            <person name="Ficko-Blean E."/>
            <person name="Wheeler G.L."/>
            <person name="Lohr M."/>
            <person name="Goodson H.V."/>
            <person name="Jenkins J.W."/>
            <person name="Blaby-Haas C.E."/>
            <person name="Helliwell K.E."/>
            <person name="Chan C."/>
            <person name="Marriage T."/>
            <person name="Bhattacharya D."/>
            <person name="Klein A.S."/>
            <person name="Badis Y."/>
            <person name="Brodie J."/>
            <person name="Cao Y."/>
            <person name="Collen J."/>
            <person name="Dittami S.M."/>
            <person name="Gachon C.M."/>
            <person name="Green B.R."/>
            <person name="Karpowicz S."/>
            <person name="Kim J.W."/>
            <person name="Kudahl U."/>
            <person name="Lin S."/>
            <person name="Michel G."/>
            <person name="Mittag M."/>
            <person name="Olson B.J."/>
            <person name="Pangilinan J."/>
            <person name="Peng Y."/>
            <person name="Qiu H."/>
            <person name="Shu S."/>
            <person name="Singer J.T."/>
            <person name="Smith A.G."/>
            <person name="Sprecher B.N."/>
            <person name="Wagner V."/>
            <person name="Wang W."/>
            <person name="Wang Z.-Y."/>
            <person name="Yan J."/>
            <person name="Yarish C."/>
            <person name="Zoeuner-Riek S."/>
            <person name="Zhuang Y."/>
            <person name="Zou Y."/>
            <person name="Lindquist E.A."/>
            <person name="Grimwood J."/>
            <person name="Barry K."/>
            <person name="Rokhsar D.S."/>
            <person name="Schmutz J."/>
            <person name="Stiller J.W."/>
            <person name="Grossman A.R."/>
            <person name="Prochnik S.E."/>
        </authorList>
    </citation>
    <scope>NUCLEOTIDE SEQUENCE [LARGE SCALE GENOMIC DNA]</scope>
    <source>
        <strain evidence="2">4086291</strain>
    </source>
</reference>
<sequence length="46" mass="4439">MGCGDDPHVRSLMAHVARLREKGASGGGGGGKGDDDEVAAGTKGSA</sequence>
<protein>
    <submittedName>
        <fullName evidence="2">Uncharacterized protein</fullName>
    </submittedName>
</protein>
<feature type="region of interest" description="Disordered" evidence="1">
    <location>
        <begin position="18"/>
        <end position="46"/>
    </location>
</feature>
<name>A0A1X6NYJ5_PORUM</name>
<dbReference type="EMBL" id="KV918983">
    <property type="protein sequence ID" value="OSX73699.1"/>
    <property type="molecule type" value="Genomic_DNA"/>
</dbReference>
<proteinExistence type="predicted"/>